<dbReference type="EMBL" id="PVNK01000123">
    <property type="protein sequence ID" value="PRQ02316.1"/>
    <property type="molecule type" value="Genomic_DNA"/>
</dbReference>
<evidence type="ECO:0000256" key="1">
    <source>
        <dbReference type="SAM" id="Phobius"/>
    </source>
</evidence>
<name>A0A2S9YBD7_9BACT</name>
<gene>
    <name evidence="3" type="ORF">ENSA5_24070</name>
</gene>
<evidence type="ECO:0000313" key="3">
    <source>
        <dbReference type="EMBL" id="PRQ02316.1"/>
    </source>
</evidence>
<comment type="caution">
    <text evidence="3">The sequence shown here is derived from an EMBL/GenBank/DDBJ whole genome shotgun (WGS) entry which is preliminary data.</text>
</comment>
<organism evidence="3 4">
    <name type="scientific">Enhygromyxa salina</name>
    <dbReference type="NCBI Taxonomy" id="215803"/>
    <lineage>
        <taxon>Bacteria</taxon>
        <taxon>Pseudomonadati</taxon>
        <taxon>Myxococcota</taxon>
        <taxon>Polyangia</taxon>
        <taxon>Nannocystales</taxon>
        <taxon>Nannocystaceae</taxon>
        <taxon>Enhygromyxa</taxon>
    </lineage>
</organism>
<keyword evidence="1" id="KW-0472">Membrane</keyword>
<dbReference type="InterPro" id="IPR025196">
    <property type="entry name" value="DUF4126"/>
</dbReference>
<evidence type="ECO:0000259" key="2">
    <source>
        <dbReference type="Pfam" id="PF13548"/>
    </source>
</evidence>
<protein>
    <recommendedName>
        <fullName evidence="2">DUF4126 domain-containing protein</fullName>
    </recommendedName>
</protein>
<evidence type="ECO:0000313" key="4">
    <source>
        <dbReference type="Proteomes" id="UP000237968"/>
    </source>
</evidence>
<keyword evidence="1" id="KW-0812">Transmembrane</keyword>
<dbReference type="AlphaFoldDB" id="A0A2S9YBD7"/>
<accession>A0A2S9YBD7</accession>
<feature type="domain" description="DUF4126" evidence="2">
    <location>
        <begin position="9"/>
        <end position="177"/>
    </location>
</feature>
<sequence length="225" mass="23525">MIVEALARLISTSALAGTRASLTLLCLGLAARFEVMAAPQEWMSSNVGLAVLLALVIIEELAEQDEDLQALFDLFAYALRGGAGALAASTIQASAGELGVELPQWGAALVGAGLATGTHHLRARMHEQLRGAGDSVLSPRTWLAWLELGGVLGLMVAVVIAPVVALGFVVLASLGGVALIAAKRAAEDRLGRRACVHCNARVRVESCRCPACKGELAIQRWLGQR</sequence>
<dbReference type="Proteomes" id="UP000237968">
    <property type="component" value="Unassembled WGS sequence"/>
</dbReference>
<proteinExistence type="predicted"/>
<keyword evidence="1" id="KW-1133">Transmembrane helix</keyword>
<dbReference type="Pfam" id="PF13548">
    <property type="entry name" value="DUF4126"/>
    <property type="match status" value="1"/>
</dbReference>
<keyword evidence="4" id="KW-1185">Reference proteome</keyword>
<reference evidence="3 4" key="1">
    <citation type="submission" date="2018-03" db="EMBL/GenBank/DDBJ databases">
        <title>Draft Genome Sequences of the Obligatory Marine Myxobacteria Enhygromyxa salina SWB005.</title>
        <authorList>
            <person name="Poehlein A."/>
            <person name="Moghaddam J.A."/>
            <person name="Harms H."/>
            <person name="Alanjari M."/>
            <person name="Koenig G.M."/>
            <person name="Daniel R."/>
            <person name="Schaeberle T.F."/>
        </authorList>
    </citation>
    <scope>NUCLEOTIDE SEQUENCE [LARGE SCALE GENOMIC DNA]</scope>
    <source>
        <strain evidence="3 4">SWB005</strain>
    </source>
</reference>
<feature type="transmembrane region" description="Helical" evidence="1">
    <location>
        <begin position="166"/>
        <end position="182"/>
    </location>
</feature>